<dbReference type="InterPro" id="IPR050109">
    <property type="entry name" value="HTH-type_TetR-like_transc_reg"/>
</dbReference>
<dbReference type="Pfam" id="PF17754">
    <property type="entry name" value="TetR_C_14"/>
    <property type="match status" value="1"/>
</dbReference>
<dbReference type="PATRIC" id="fig|280871.6.peg.3695"/>
<feature type="domain" description="HTH tetR-type" evidence="5">
    <location>
        <begin position="15"/>
        <end position="76"/>
    </location>
</feature>
<dbReference type="PANTHER" id="PTHR30055:SF238">
    <property type="entry name" value="MYCOFACTOCIN BIOSYNTHESIS TRANSCRIPTIONAL REGULATOR MFTR-RELATED"/>
    <property type="match status" value="1"/>
</dbReference>
<evidence type="ECO:0000313" key="7">
    <source>
        <dbReference type="Proteomes" id="UP000032221"/>
    </source>
</evidence>
<sequence length="211" mass="23376">MTESAETGLRERKKLDTRRALSDAALQLAFDRGGLDAVTREEIAALAGVSLRTFNNYFTGKYEALAYRIAERMRRSVAAFRSRPADEPLWTSIIEAVTGTLEADMVDITGADLVPDRRELVEVRKLMMRTEVRNAVPHDLYEDWVAAIAERTGLGPDDMYPRLVVAVVRAIGDTAMEAYANADPPVPITHLMRAGFDAVIAGLPEPNRTKE</sequence>
<dbReference type="Proteomes" id="UP000032221">
    <property type="component" value="Unassembled WGS sequence"/>
</dbReference>
<dbReference type="Gene3D" id="1.10.10.60">
    <property type="entry name" value="Homeodomain-like"/>
    <property type="match status" value="1"/>
</dbReference>
<protein>
    <submittedName>
        <fullName evidence="6">TetR family transcriptional regulator</fullName>
    </submittedName>
</protein>
<evidence type="ECO:0000256" key="4">
    <source>
        <dbReference type="PROSITE-ProRule" id="PRU00335"/>
    </source>
</evidence>
<evidence type="ECO:0000313" key="6">
    <source>
        <dbReference type="EMBL" id="KIU15638.1"/>
    </source>
</evidence>
<keyword evidence="1" id="KW-0805">Transcription regulation</keyword>
<dbReference type="RefSeq" id="WP_043986718.1">
    <property type="nucleotide sequence ID" value="NZ_JXST01000025.1"/>
</dbReference>
<dbReference type="PROSITE" id="PS50977">
    <property type="entry name" value="HTH_TETR_2"/>
    <property type="match status" value="1"/>
</dbReference>
<dbReference type="GO" id="GO:0003700">
    <property type="term" value="F:DNA-binding transcription factor activity"/>
    <property type="evidence" value="ECO:0007669"/>
    <property type="project" value="TreeGrafter"/>
</dbReference>
<proteinExistence type="predicted"/>
<dbReference type="GO" id="GO:0000976">
    <property type="term" value="F:transcription cis-regulatory region binding"/>
    <property type="evidence" value="ECO:0007669"/>
    <property type="project" value="TreeGrafter"/>
</dbReference>
<evidence type="ECO:0000256" key="1">
    <source>
        <dbReference type="ARBA" id="ARBA00023015"/>
    </source>
</evidence>
<keyword evidence="3" id="KW-0804">Transcription</keyword>
<name>A0A0D1J295_9MYCO</name>
<gene>
    <name evidence="6" type="ORF">TL10_17855</name>
</gene>
<evidence type="ECO:0000256" key="2">
    <source>
        <dbReference type="ARBA" id="ARBA00023125"/>
    </source>
</evidence>
<feature type="DNA-binding region" description="H-T-H motif" evidence="4">
    <location>
        <begin position="39"/>
        <end position="58"/>
    </location>
</feature>
<evidence type="ECO:0000259" key="5">
    <source>
        <dbReference type="PROSITE" id="PS50977"/>
    </source>
</evidence>
<dbReference type="OrthoDB" id="8688418at2"/>
<dbReference type="STRING" id="280871.TL10_17855"/>
<dbReference type="PANTHER" id="PTHR30055">
    <property type="entry name" value="HTH-TYPE TRANSCRIPTIONAL REGULATOR RUTR"/>
    <property type="match status" value="1"/>
</dbReference>
<dbReference type="InterPro" id="IPR009057">
    <property type="entry name" value="Homeodomain-like_sf"/>
</dbReference>
<keyword evidence="2 4" id="KW-0238">DNA-binding</keyword>
<dbReference type="SUPFAM" id="SSF46689">
    <property type="entry name" value="Homeodomain-like"/>
    <property type="match status" value="1"/>
</dbReference>
<comment type="caution">
    <text evidence="6">The sequence shown here is derived from an EMBL/GenBank/DDBJ whole genome shotgun (WGS) entry which is preliminary data.</text>
</comment>
<organism evidence="6 7">
    <name type="scientific">Mycolicibacterium llatzerense</name>
    <dbReference type="NCBI Taxonomy" id="280871"/>
    <lineage>
        <taxon>Bacteria</taxon>
        <taxon>Bacillati</taxon>
        <taxon>Actinomycetota</taxon>
        <taxon>Actinomycetes</taxon>
        <taxon>Mycobacteriales</taxon>
        <taxon>Mycobacteriaceae</taxon>
        <taxon>Mycolicibacterium</taxon>
    </lineage>
</organism>
<dbReference type="InterPro" id="IPR041347">
    <property type="entry name" value="MftR_C"/>
</dbReference>
<keyword evidence="7" id="KW-1185">Reference proteome</keyword>
<dbReference type="EMBL" id="JXST01000025">
    <property type="protein sequence ID" value="KIU15638.1"/>
    <property type="molecule type" value="Genomic_DNA"/>
</dbReference>
<evidence type="ECO:0000256" key="3">
    <source>
        <dbReference type="ARBA" id="ARBA00023163"/>
    </source>
</evidence>
<accession>A0A0D1J295</accession>
<dbReference type="Gene3D" id="1.10.357.10">
    <property type="entry name" value="Tetracycline Repressor, domain 2"/>
    <property type="match status" value="1"/>
</dbReference>
<dbReference type="AlphaFoldDB" id="A0A0D1J295"/>
<dbReference type="InterPro" id="IPR001647">
    <property type="entry name" value="HTH_TetR"/>
</dbReference>
<reference evidence="6 7" key="1">
    <citation type="submission" date="2015-01" db="EMBL/GenBank/DDBJ databases">
        <title>Genome sequence of Mycobacterium llatzerense and Mycobacterium immunogenum recovered from brain abscess.</title>
        <authorList>
            <person name="Greninger A.L."/>
            <person name="Langelier C."/>
            <person name="Cunningham G."/>
            <person name="Chiu C.Y."/>
            <person name="Miller S."/>
        </authorList>
    </citation>
    <scope>NUCLEOTIDE SEQUENCE [LARGE SCALE GENOMIC DNA]</scope>
    <source>
        <strain evidence="6 7">CLUC14</strain>
    </source>
</reference>
<dbReference type="Pfam" id="PF00440">
    <property type="entry name" value="TetR_N"/>
    <property type="match status" value="1"/>
</dbReference>